<dbReference type="Proteomes" id="UP000014803">
    <property type="component" value="Chromosome"/>
</dbReference>
<organism evidence="1 2">
    <name type="scientific">Sorangium cellulosum So0157-2</name>
    <dbReference type="NCBI Taxonomy" id="1254432"/>
    <lineage>
        <taxon>Bacteria</taxon>
        <taxon>Pseudomonadati</taxon>
        <taxon>Myxococcota</taxon>
        <taxon>Polyangia</taxon>
        <taxon>Polyangiales</taxon>
        <taxon>Polyangiaceae</taxon>
        <taxon>Sorangium</taxon>
    </lineage>
</organism>
<proteinExistence type="predicted"/>
<gene>
    <name evidence="1" type="ORF">SCE1572_06720</name>
</gene>
<name>S4XP61_SORCE</name>
<sequence>MSPALREALKAQRGMTEEQVNNFTATLAQIAVYNDHANPTDTGRNDTSVTKVYWAAPYFTPSPARGAVGAELFADDALRILDAADQLLTSFEFQSQEYLRLTLRRKEMVDKIDQVDQALTRRPDAIARQSLEQLRPQLVDELAAVEQEILALVELGADGAAAVGTSLRRSIANSIVLQLSRIGVTPSSQEQALLDSSDPQEWVTGLAQLRARASNGQFGLRQVIVESGYTAAQLDVLRTYLELRPDVVARSLSLTKVYARPAAQAVFDAELGYITRPGVVQIRGVNLGSGGMCGGVRSCNVVVEYTNVGARSARFSHGSPTDVTPSLVPVTFEADVTVAVPDFVGSIECDFKTGWTSQGRADIKDGAIIYDGDLTNKIRYDSIDDGFGGCRFDIQQGSEESAFYHILTDLDRYYSHLHTERQQAAKAEKDAYRRSIEAELQWHQANAERPERGGWFGDIFGLYYGGYIFHDIGAWFIGETRGFYWHTTMLDTHNIDEIHVQQSYNVRNLTATRRYSFDGFPLVCWTPSPGSTEKTMKACPAEQFPEADTEANTGEEACAAMDIFGDCLDAESTGI</sequence>
<protein>
    <submittedName>
        <fullName evidence="1">Uncharacterized protein</fullName>
    </submittedName>
</protein>
<evidence type="ECO:0000313" key="1">
    <source>
        <dbReference type="EMBL" id="AGP34216.1"/>
    </source>
</evidence>
<dbReference type="OrthoDB" id="5288799at2"/>
<dbReference type="STRING" id="1254432.SCE1572_06720"/>
<dbReference type="HOGENOM" id="CLU_473983_0_0_7"/>
<dbReference type="KEGG" id="scu:SCE1572_06720"/>
<dbReference type="RefSeq" id="WP_020733333.1">
    <property type="nucleotide sequence ID" value="NC_021658.1"/>
</dbReference>
<dbReference type="EMBL" id="CP003969">
    <property type="protein sequence ID" value="AGP34216.1"/>
    <property type="molecule type" value="Genomic_DNA"/>
</dbReference>
<reference evidence="1 2" key="1">
    <citation type="journal article" date="2013" name="Sci. Rep.">
        <title>Extraordinary expansion of a Sorangium cellulosum genome from an alkaline milieu.</title>
        <authorList>
            <person name="Han K."/>
            <person name="Li Z.F."/>
            <person name="Peng R."/>
            <person name="Zhu L.P."/>
            <person name="Zhou T."/>
            <person name="Wang L.G."/>
            <person name="Li S.G."/>
            <person name="Zhang X.B."/>
            <person name="Hu W."/>
            <person name="Wu Z.H."/>
            <person name="Qin N."/>
            <person name="Li Y.Z."/>
        </authorList>
    </citation>
    <scope>NUCLEOTIDE SEQUENCE [LARGE SCALE GENOMIC DNA]</scope>
    <source>
        <strain evidence="1 2">So0157-2</strain>
    </source>
</reference>
<dbReference type="AlphaFoldDB" id="S4XP61"/>
<evidence type="ECO:0000313" key="2">
    <source>
        <dbReference type="Proteomes" id="UP000014803"/>
    </source>
</evidence>
<dbReference type="PATRIC" id="fig|1254432.3.peg.1493"/>
<accession>S4XP61</accession>